<dbReference type="InterPro" id="IPR005025">
    <property type="entry name" value="FMN_Rdtase-like_dom"/>
</dbReference>
<feature type="compositionally biased region" description="Polar residues" evidence="1">
    <location>
        <begin position="326"/>
        <end position="347"/>
    </location>
</feature>
<dbReference type="OrthoDB" id="580941at2"/>
<dbReference type="InterPro" id="IPR029039">
    <property type="entry name" value="Flavoprotein-like_sf"/>
</dbReference>
<organism evidence="3 4">
    <name type="scientific">Adhaeribacter arboris</name>
    <dbReference type="NCBI Taxonomy" id="2072846"/>
    <lineage>
        <taxon>Bacteria</taxon>
        <taxon>Pseudomonadati</taxon>
        <taxon>Bacteroidota</taxon>
        <taxon>Cytophagia</taxon>
        <taxon>Cytophagales</taxon>
        <taxon>Hymenobacteraceae</taxon>
        <taxon>Adhaeribacter</taxon>
    </lineage>
</organism>
<dbReference type="Gene3D" id="3.40.50.360">
    <property type="match status" value="1"/>
</dbReference>
<feature type="domain" description="NADPH-dependent FMN reductase-like" evidence="2">
    <location>
        <begin position="18"/>
        <end position="147"/>
    </location>
</feature>
<dbReference type="EMBL" id="PYFT01000001">
    <property type="protein sequence ID" value="PSR53767.1"/>
    <property type="molecule type" value="Genomic_DNA"/>
</dbReference>
<comment type="caution">
    <text evidence="3">The sequence shown here is derived from an EMBL/GenBank/DDBJ whole genome shotgun (WGS) entry which is preliminary data.</text>
</comment>
<evidence type="ECO:0000259" key="2">
    <source>
        <dbReference type="Pfam" id="PF03358"/>
    </source>
</evidence>
<dbReference type="GO" id="GO:0016491">
    <property type="term" value="F:oxidoreductase activity"/>
    <property type="evidence" value="ECO:0007669"/>
    <property type="project" value="InterPro"/>
</dbReference>
<gene>
    <name evidence="3" type="ORF">AHMF7605_09640</name>
</gene>
<name>A0A2T2YE31_9BACT</name>
<dbReference type="AlphaFoldDB" id="A0A2T2YE31"/>
<dbReference type="Proteomes" id="UP000240357">
    <property type="component" value="Unassembled WGS sequence"/>
</dbReference>
<feature type="region of interest" description="Disordered" evidence="1">
    <location>
        <begin position="326"/>
        <end position="356"/>
    </location>
</feature>
<proteinExistence type="predicted"/>
<evidence type="ECO:0000313" key="3">
    <source>
        <dbReference type="EMBL" id="PSR53767.1"/>
    </source>
</evidence>
<keyword evidence="4" id="KW-1185">Reference proteome</keyword>
<protein>
    <recommendedName>
        <fullName evidence="2">NADPH-dependent FMN reductase-like domain-containing protein</fullName>
    </recommendedName>
</protein>
<reference evidence="3 4" key="1">
    <citation type="submission" date="2018-03" db="EMBL/GenBank/DDBJ databases">
        <title>Adhaeribacter sp. HMF7605 Genome sequencing and assembly.</title>
        <authorList>
            <person name="Kang H."/>
            <person name="Kang J."/>
            <person name="Cha I."/>
            <person name="Kim H."/>
            <person name="Joh K."/>
        </authorList>
    </citation>
    <scope>NUCLEOTIDE SEQUENCE [LARGE SCALE GENOMIC DNA]</scope>
    <source>
        <strain evidence="3 4">HMF7605</strain>
    </source>
</reference>
<accession>A0A2T2YE31</accession>
<dbReference type="Pfam" id="PF03358">
    <property type="entry name" value="FMN_red"/>
    <property type="match status" value="1"/>
</dbReference>
<sequence length="356" mass="40921">MKPNDENAKLPVAERPFRILIISGSDRRQYNCPGVNSKSRTLMLQMAEMLPPEWEVDYEDLGNVYGRARIQSCNACASTSMALCVWPCNCYEKNSSSEPDLLWDLDMYARLDMADAWAIIGPINWYGPTSNLKLMFDRLVCMNGGNPDENSIDHKDPEKAMALEHQEKWQHMSQNHLEGRTAAFFCYGDEGADEMDETGRPKILRHKHYFNPENEPFTREREAYAPLVWQCRYGGVEVPDNLWVHGTTGKGRKYSDNQAEHMIQETEFMATFNQWVQDFTAFVAQKGKVPPNQYRAYGYKRPQNVLKELKTGIRSWKLRFGLAPEDSSNQAQKDLGLNNDTTLTPQKSEGEKLRNK</sequence>
<evidence type="ECO:0000256" key="1">
    <source>
        <dbReference type="SAM" id="MobiDB-lite"/>
    </source>
</evidence>
<dbReference type="RefSeq" id="WP_106928725.1">
    <property type="nucleotide sequence ID" value="NZ_PYFT01000001.1"/>
</dbReference>
<evidence type="ECO:0000313" key="4">
    <source>
        <dbReference type="Proteomes" id="UP000240357"/>
    </source>
</evidence>
<dbReference type="SUPFAM" id="SSF52218">
    <property type="entry name" value="Flavoproteins"/>
    <property type="match status" value="1"/>
</dbReference>